<gene>
    <name evidence="3" type="ordered locus">HEAR2693</name>
</gene>
<evidence type="ECO:0000313" key="3">
    <source>
        <dbReference type="EMBL" id="CAL62815.1"/>
    </source>
</evidence>
<feature type="domain" description="Coenzyme Q-binding protein COQ10 START" evidence="2">
    <location>
        <begin position="74"/>
        <end position="194"/>
    </location>
</feature>
<dbReference type="PANTHER" id="PTHR34060:SF1">
    <property type="entry name" value="POLYKETIDE CYCLASE _ DEHYDRASE AND LIPID TRANSPORT PROTEIN"/>
    <property type="match status" value="1"/>
</dbReference>
<dbReference type="PANTHER" id="PTHR34060">
    <property type="entry name" value="POLYKETIDE CYCLASE / DEHYDRASE AND LIPID TRANSPORT PROTEIN"/>
    <property type="match status" value="1"/>
</dbReference>
<dbReference type="CDD" id="cd08866">
    <property type="entry name" value="SRPBCC_11"/>
    <property type="match status" value="1"/>
</dbReference>
<dbReference type="InterPro" id="IPR005031">
    <property type="entry name" value="COQ10_START"/>
</dbReference>
<dbReference type="Gene3D" id="3.30.530.20">
    <property type="match status" value="1"/>
</dbReference>
<evidence type="ECO:0000259" key="2">
    <source>
        <dbReference type="Pfam" id="PF03364"/>
    </source>
</evidence>
<dbReference type="InterPro" id="IPR023393">
    <property type="entry name" value="START-like_dom_sf"/>
</dbReference>
<evidence type="ECO:0000256" key="1">
    <source>
        <dbReference type="ARBA" id="ARBA00008918"/>
    </source>
</evidence>
<dbReference type="EMBL" id="CU207211">
    <property type="protein sequence ID" value="CAL62815.1"/>
    <property type="molecule type" value="Genomic_DNA"/>
</dbReference>
<keyword evidence="4" id="KW-1185">Reference proteome</keyword>
<protein>
    <recommendedName>
        <fullName evidence="2">Coenzyme Q-binding protein COQ10 START domain-containing protein</fullName>
    </recommendedName>
</protein>
<dbReference type="AlphaFoldDB" id="A4G8H8"/>
<proteinExistence type="inferred from homology"/>
<sequence>MHFLPFRLPLAKDEYMTDGKPHLVAAWMLSILVLAHMSTANHAHAANETNARNQFSVEATQYGTAVQVSVRTTVKAPLALIWNTLTDYDHLAQFIPGMKKSRLIERQGRVAVIEQSGYAHVWFFHFPIDVTVEVTEHPSSAIRVRLLKGNLKRLEGHYEIEKIADGLYALRWSGTIEPGVAVPGFLATDLMRKNISEQFLGMVDEIERRAALAVPISPLEPETMSR</sequence>
<name>A4G8H8_HERAR</name>
<dbReference type="Proteomes" id="UP000006697">
    <property type="component" value="Chromosome"/>
</dbReference>
<dbReference type="KEGG" id="har:HEAR2693"/>
<comment type="similarity">
    <text evidence="1">Belongs to the ribosome association toxin RatA family.</text>
</comment>
<accession>A4G8H8</accession>
<evidence type="ECO:0000313" key="4">
    <source>
        <dbReference type="Proteomes" id="UP000006697"/>
    </source>
</evidence>
<reference evidence="3 4" key="1">
    <citation type="journal article" date="2007" name="PLoS Genet.">
        <title>A tale of two oxidation states: bacterial colonization of arsenic-rich environments.</title>
        <authorList>
            <person name="Muller D."/>
            <person name="Medigue C."/>
            <person name="Koechler S."/>
            <person name="Barbe V."/>
            <person name="Barakat M."/>
            <person name="Talla E."/>
            <person name="Bonnefoy V."/>
            <person name="Krin E."/>
            <person name="Arsene-Ploetze F."/>
            <person name="Carapito C."/>
            <person name="Chandler M."/>
            <person name="Cournoyer B."/>
            <person name="Cruveiller S."/>
            <person name="Dossat C."/>
            <person name="Duval S."/>
            <person name="Heymann M."/>
            <person name="Leize E."/>
            <person name="Lieutaud A."/>
            <person name="Lievremont D."/>
            <person name="Makita Y."/>
            <person name="Mangenot S."/>
            <person name="Nitschke W."/>
            <person name="Ortet P."/>
            <person name="Perdrial N."/>
            <person name="Schoepp B."/>
            <person name="Siguier N."/>
            <person name="Simeonova D.D."/>
            <person name="Rouy Z."/>
            <person name="Segurens B."/>
            <person name="Turlin E."/>
            <person name="Vallenet D."/>
            <person name="Van Dorsselaer A."/>
            <person name="Weiss S."/>
            <person name="Weissenbach J."/>
            <person name="Lett M.C."/>
            <person name="Danchin A."/>
            <person name="Bertin P.N."/>
        </authorList>
    </citation>
    <scope>NUCLEOTIDE SEQUENCE [LARGE SCALE GENOMIC DNA]</scope>
    <source>
        <strain evidence="4">ULPAs1</strain>
    </source>
</reference>
<dbReference type="OrthoDB" id="8592441at2"/>
<dbReference type="eggNOG" id="COG2867">
    <property type="taxonomic scope" value="Bacteria"/>
</dbReference>
<dbReference type="SUPFAM" id="SSF55961">
    <property type="entry name" value="Bet v1-like"/>
    <property type="match status" value="1"/>
</dbReference>
<organism evidence="3 4">
    <name type="scientific">Herminiimonas arsenicoxydans</name>
    <dbReference type="NCBI Taxonomy" id="204773"/>
    <lineage>
        <taxon>Bacteria</taxon>
        <taxon>Pseudomonadati</taxon>
        <taxon>Pseudomonadota</taxon>
        <taxon>Betaproteobacteria</taxon>
        <taxon>Burkholderiales</taxon>
        <taxon>Oxalobacteraceae</taxon>
        <taxon>Herminiimonas</taxon>
    </lineage>
</organism>
<dbReference type="Pfam" id="PF03364">
    <property type="entry name" value="Polyketide_cyc"/>
    <property type="match status" value="1"/>
</dbReference>
<dbReference type="HOGENOM" id="CLU_096459_1_1_4"/>
<dbReference type="STRING" id="204773.HEAR2693"/>